<organism evidence="2">
    <name type="scientific">feces metagenome</name>
    <dbReference type="NCBI Taxonomy" id="1861841"/>
    <lineage>
        <taxon>unclassified sequences</taxon>
        <taxon>metagenomes</taxon>
        <taxon>organismal metagenomes</taxon>
    </lineage>
</organism>
<protein>
    <submittedName>
        <fullName evidence="2">Uncharacterized protein</fullName>
    </submittedName>
</protein>
<reference evidence="2" key="1">
    <citation type="submission" date="2020-09" db="EMBL/GenBank/DDBJ databases">
        <authorList>
            <person name="Eze J.U."/>
            <person name="Rahube T.O."/>
        </authorList>
    </citation>
    <scope>NUCLEOTIDE SEQUENCE</scope>
</reference>
<dbReference type="AlphaFoldDB" id="A0A7M2QN33"/>
<evidence type="ECO:0000313" key="2">
    <source>
        <dbReference type="EMBL" id="QOV05540.1"/>
    </source>
</evidence>
<feature type="coiled-coil region" evidence="1">
    <location>
        <begin position="18"/>
        <end position="45"/>
    </location>
</feature>
<proteinExistence type="predicted"/>
<sequence length="132" mass="13923">MTTTANSIASVIAAVASRTLANRRIEQAKARIAKADEAIKFDQELIAALQAHHDTLPVEAGSLTAVAGQTIKFKTGRAESVREETGVVQLVDGAKYKVLVGTGFDQEFKTIFAGQITEVTPLPAADDLGLDA</sequence>
<evidence type="ECO:0000256" key="1">
    <source>
        <dbReference type="SAM" id="Coils"/>
    </source>
</evidence>
<name>A0A7M2QN33_9ZZZZ</name>
<dbReference type="EMBL" id="MT993626">
    <property type="protein sequence ID" value="QOV05540.1"/>
    <property type="molecule type" value="Genomic_DNA"/>
</dbReference>
<keyword evidence="1" id="KW-0175">Coiled coil</keyword>
<accession>A0A7M2QN33</accession>